<gene>
    <name evidence="4" type="ordered locus">FRAAL6648</name>
</gene>
<dbReference type="PANTHER" id="PTHR34473:SF2">
    <property type="entry name" value="UPF0699 TRANSMEMBRANE PROTEIN YDBT"/>
    <property type="match status" value="1"/>
</dbReference>
<dbReference type="InterPro" id="IPR005182">
    <property type="entry name" value="YdbS-like_PH"/>
</dbReference>
<dbReference type="Proteomes" id="UP000000657">
    <property type="component" value="Chromosome"/>
</dbReference>
<keyword evidence="2" id="KW-1133">Transmembrane helix</keyword>
<evidence type="ECO:0000313" key="5">
    <source>
        <dbReference type="Proteomes" id="UP000000657"/>
    </source>
</evidence>
<dbReference type="PIRSF" id="PIRSF026631">
    <property type="entry name" value="UCP026631"/>
    <property type="match status" value="1"/>
</dbReference>
<evidence type="ECO:0000256" key="1">
    <source>
        <dbReference type="SAM" id="MobiDB-lite"/>
    </source>
</evidence>
<evidence type="ECO:0000256" key="2">
    <source>
        <dbReference type="SAM" id="Phobius"/>
    </source>
</evidence>
<sequence length="476" mass="52079">MTTERETTERETTDQETTDQETTEREVAEREVAERRTTRRDAAPVTAPDGFHRLHPLTPFLRGWVIVAAFAATVGRNLAEDVTARAVGLTLIFLIPAAGTYGYCAWRFTRYRLDRDGLRLDTGLLVRRTRYVRLDRLQSVDIVQPLLARMIGLAILRLDLAGRERRERSDADGGDSGSDLRYLSIGHAHRLRAELLATAAGLAPDVGEAPFHPLAEVPPRRLIAAIALSPAPWAAVFGAAAIATPSLLTGTRAGVLGAIPLLGWLWHTTFRIFAAGYPYAVSESPDGLRIDSGLLERAHATVPPGRVQAISVGEPLLWRLCGWVTIRMNVAGSGPSVLLPVARRDEALELIGKLLPGVDVAAVELARPPRRAALLAPIHWRMLSCGADDVVFVARHGLLRRYTDLIPHGKVQSIRLVANPLARVLRLADVHLDTTGGPVRVRAGLRDRAEALRIVAAQAERSRLGRRAAVPDRWMT</sequence>
<reference evidence="4 5" key="1">
    <citation type="journal article" date="2007" name="Genome Res.">
        <title>Genome characteristics of facultatively symbiotic Frankia sp. strains reflect host range and host plant biogeography.</title>
        <authorList>
            <person name="Normand P."/>
            <person name="Lapierre P."/>
            <person name="Tisa L.S."/>
            <person name="Gogarten J.P."/>
            <person name="Alloisio N."/>
            <person name="Bagnarol E."/>
            <person name="Bassi C.A."/>
            <person name="Berry A.M."/>
            <person name="Bickhart D.M."/>
            <person name="Choisne N."/>
            <person name="Couloux A."/>
            <person name="Cournoyer B."/>
            <person name="Cruveiller S."/>
            <person name="Daubin V."/>
            <person name="Demange N."/>
            <person name="Francino M.P."/>
            <person name="Goltsman E."/>
            <person name="Huang Y."/>
            <person name="Kopp O.R."/>
            <person name="Labarre L."/>
            <person name="Lapidus A."/>
            <person name="Lavire C."/>
            <person name="Marechal J."/>
            <person name="Martinez M."/>
            <person name="Mastronunzio J.E."/>
            <person name="Mullin B.C."/>
            <person name="Niemann J."/>
            <person name="Pujic P."/>
            <person name="Rawnsley T."/>
            <person name="Rouy Z."/>
            <person name="Schenowitz C."/>
            <person name="Sellstedt A."/>
            <person name="Tavares F."/>
            <person name="Tomkins J.P."/>
            <person name="Vallenet D."/>
            <person name="Valverde C."/>
            <person name="Wall L.G."/>
            <person name="Wang Y."/>
            <person name="Medigue C."/>
            <person name="Benson D.R."/>
        </authorList>
    </citation>
    <scope>NUCLEOTIDE SEQUENCE [LARGE SCALE GENOMIC DNA]</scope>
    <source>
        <strain evidence="5">DSM 45986 / CECT 9034 / ACN14a</strain>
    </source>
</reference>
<accession>Q0RBB5</accession>
<dbReference type="PANTHER" id="PTHR34473">
    <property type="entry name" value="UPF0699 TRANSMEMBRANE PROTEIN YDBS"/>
    <property type="match status" value="1"/>
</dbReference>
<dbReference type="InterPro" id="IPR014529">
    <property type="entry name" value="UCP026631"/>
</dbReference>
<dbReference type="STRING" id="326424.FRAAL6648"/>
<dbReference type="Pfam" id="PF03703">
    <property type="entry name" value="bPH_2"/>
    <property type="match status" value="3"/>
</dbReference>
<feature type="compositionally biased region" description="Basic and acidic residues" evidence="1">
    <location>
        <begin position="22"/>
        <end position="42"/>
    </location>
</feature>
<feature type="transmembrane region" description="Helical" evidence="2">
    <location>
        <begin position="222"/>
        <end position="243"/>
    </location>
</feature>
<feature type="transmembrane region" description="Helical" evidence="2">
    <location>
        <begin position="60"/>
        <end position="79"/>
    </location>
</feature>
<feature type="transmembrane region" description="Helical" evidence="2">
    <location>
        <begin position="85"/>
        <end position="106"/>
    </location>
</feature>
<dbReference type="RefSeq" id="WP_011607685.1">
    <property type="nucleotide sequence ID" value="NC_008278.1"/>
</dbReference>
<name>Q0RBB5_FRAAA</name>
<feature type="region of interest" description="Disordered" evidence="1">
    <location>
        <begin position="1"/>
        <end position="48"/>
    </location>
</feature>
<feature type="domain" description="YdbS-like PH" evidence="3">
    <location>
        <begin position="285"/>
        <end position="351"/>
    </location>
</feature>
<protein>
    <recommendedName>
        <fullName evidence="3">YdbS-like PH domain-containing protein</fullName>
    </recommendedName>
</protein>
<keyword evidence="2" id="KW-0812">Transmembrane</keyword>
<feature type="domain" description="YdbS-like PH" evidence="3">
    <location>
        <begin position="106"/>
        <end position="194"/>
    </location>
</feature>
<proteinExistence type="predicted"/>
<keyword evidence="2" id="KW-0472">Membrane</keyword>
<dbReference type="HOGENOM" id="CLU_024617_4_2_11"/>
<evidence type="ECO:0000259" key="3">
    <source>
        <dbReference type="Pfam" id="PF03703"/>
    </source>
</evidence>
<organism evidence="4 5">
    <name type="scientific">Frankia alni (strain DSM 45986 / CECT 9034 / ACN14a)</name>
    <dbReference type="NCBI Taxonomy" id="326424"/>
    <lineage>
        <taxon>Bacteria</taxon>
        <taxon>Bacillati</taxon>
        <taxon>Actinomycetota</taxon>
        <taxon>Actinomycetes</taxon>
        <taxon>Frankiales</taxon>
        <taxon>Frankiaceae</taxon>
        <taxon>Frankia</taxon>
    </lineage>
</organism>
<feature type="domain" description="YdbS-like PH" evidence="3">
    <location>
        <begin position="389"/>
        <end position="454"/>
    </location>
</feature>
<dbReference type="EMBL" id="CT573213">
    <property type="protein sequence ID" value="CAJ65271.1"/>
    <property type="molecule type" value="Genomic_DNA"/>
</dbReference>
<feature type="compositionally biased region" description="Basic and acidic residues" evidence="1">
    <location>
        <begin position="1"/>
        <end position="13"/>
    </location>
</feature>
<dbReference type="AlphaFoldDB" id="Q0RBB5"/>
<evidence type="ECO:0000313" key="4">
    <source>
        <dbReference type="EMBL" id="CAJ65271.1"/>
    </source>
</evidence>
<keyword evidence="5" id="KW-1185">Reference proteome</keyword>
<dbReference type="eggNOG" id="COG3428">
    <property type="taxonomic scope" value="Bacteria"/>
</dbReference>
<dbReference type="KEGG" id="fal:FRAAL6648"/>